<accession>A0ABD2QJL7</accession>
<keyword evidence="2" id="KW-1185">Reference proteome</keyword>
<dbReference type="AlphaFoldDB" id="A0ABD2QJL7"/>
<reference evidence="1 2" key="1">
    <citation type="submission" date="2024-11" db="EMBL/GenBank/DDBJ databases">
        <title>Adaptive evolution of stress response genes in parasites aligns with host niche diversity.</title>
        <authorList>
            <person name="Hahn C."/>
            <person name="Resl P."/>
        </authorList>
    </citation>
    <scope>NUCLEOTIDE SEQUENCE [LARGE SCALE GENOMIC DNA]</scope>
    <source>
        <strain evidence="1">EGGRZ-B1_66</strain>
        <tissue evidence="1">Body</tissue>
    </source>
</reference>
<proteinExistence type="predicted"/>
<name>A0ABD2QJL7_9PLAT</name>
<sequence>MHQNHPYELAQQHAVVDGNLVRAARCNFLKELQIDQETKELFINSSDPLEAISKSAIERTLEKAIEDEMKMSVAERRALLIKSQ</sequence>
<dbReference type="Proteomes" id="UP001626550">
    <property type="component" value="Unassembled WGS sequence"/>
</dbReference>
<evidence type="ECO:0000313" key="2">
    <source>
        <dbReference type="Proteomes" id="UP001626550"/>
    </source>
</evidence>
<protein>
    <submittedName>
        <fullName evidence="1">Uncharacterized protein</fullName>
    </submittedName>
</protein>
<comment type="caution">
    <text evidence="1">The sequence shown here is derived from an EMBL/GenBank/DDBJ whole genome shotgun (WGS) entry which is preliminary data.</text>
</comment>
<evidence type="ECO:0000313" key="1">
    <source>
        <dbReference type="EMBL" id="KAL3318956.1"/>
    </source>
</evidence>
<organism evidence="1 2">
    <name type="scientific">Cichlidogyrus casuarinus</name>
    <dbReference type="NCBI Taxonomy" id="1844966"/>
    <lineage>
        <taxon>Eukaryota</taxon>
        <taxon>Metazoa</taxon>
        <taxon>Spiralia</taxon>
        <taxon>Lophotrochozoa</taxon>
        <taxon>Platyhelminthes</taxon>
        <taxon>Monogenea</taxon>
        <taxon>Monopisthocotylea</taxon>
        <taxon>Dactylogyridea</taxon>
        <taxon>Ancyrocephalidae</taxon>
        <taxon>Cichlidogyrus</taxon>
    </lineage>
</organism>
<gene>
    <name evidence="1" type="ORF">Ciccas_002371</name>
</gene>
<dbReference type="EMBL" id="JBJKFK010000185">
    <property type="protein sequence ID" value="KAL3318956.1"/>
    <property type="molecule type" value="Genomic_DNA"/>
</dbReference>